<dbReference type="Gene3D" id="3.40.50.150">
    <property type="entry name" value="Vaccinia Virus protein VP39"/>
    <property type="match status" value="1"/>
</dbReference>
<dbReference type="InParanoid" id="A0A194XT83"/>
<sequence>MLRELECEDPVKLLFFLVANWTPLSNPVGAFILQVLPKLQRLLLNPSNTETNALHNAQSHYDTSNSLFASFLSPDMMYSCALWKSTAEGGEEESLGEAQIRKVHNILDKARIKKEHHVLDIGGGWAFLAIEAVKRTGCRVTATTLSIEQKALGEQRVKDAGLEDKIEILLADYRKTPMPEGGYDRIISIEMLEHVGKQYMDGYFAAINSMLNPTHGIMVIQGITAIHQLHNNAKSVDNFLDRYIFPGGYLASVARLLNAIEVGSKGDLEIECLQSIGPHYVRTLRSWRENFLKNWPAIREEFEESRKGKGDADGKVTEQEVEAWRRRWIYYFSYCEAAFRSGVIGDQVIVARRRPAPEEADGIPM</sequence>
<dbReference type="AlphaFoldDB" id="A0A194XT83"/>
<dbReference type="InterPro" id="IPR003333">
    <property type="entry name" value="CMAS"/>
</dbReference>
<dbReference type="PANTHER" id="PTHR43667">
    <property type="entry name" value="CYCLOPROPANE-FATTY-ACYL-PHOSPHOLIPID SYNTHASE"/>
    <property type="match status" value="1"/>
</dbReference>
<keyword evidence="7" id="KW-1185">Reference proteome</keyword>
<dbReference type="STRING" id="149040.A0A194XT83"/>
<protein>
    <submittedName>
        <fullName evidence="6">Cyclopropane-fatty-acyl-phospholipid synthase</fullName>
    </submittedName>
</protein>
<dbReference type="GO" id="GO:0032259">
    <property type="term" value="P:methylation"/>
    <property type="evidence" value="ECO:0007669"/>
    <property type="project" value="UniProtKB-KW"/>
</dbReference>
<dbReference type="GO" id="GO:0008168">
    <property type="term" value="F:methyltransferase activity"/>
    <property type="evidence" value="ECO:0007669"/>
    <property type="project" value="UniProtKB-KW"/>
</dbReference>
<comment type="similarity">
    <text evidence="1">Belongs to the CFA/CMAS family.</text>
</comment>
<evidence type="ECO:0000256" key="5">
    <source>
        <dbReference type="ARBA" id="ARBA00023098"/>
    </source>
</evidence>
<dbReference type="RefSeq" id="XP_018077614.1">
    <property type="nucleotide sequence ID" value="XM_018211447.1"/>
</dbReference>
<dbReference type="Pfam" id="PF02353">
    <property type="entry name" value="CMAS"/>
    <property type="match status" value="1"/>
</dbReference>
<dbReference type="OrthoDB" id="8300214at2759"/>
<keyword evidence="2" id="KW-0489">Methyltransferase</keyword>
<gene>
    <name evidence="6" type="ORF">LY89DRAFT_635504</name>
</gene>
<keyword evidence="3" id="KW-0808">Transferase</keyword>
<dbReference type="Proteomes" id="UP000070700">
    <property type="component" value="Unassembled WGS sequence"/>
</dbReference>
<dbReference type="GO" id="GO:0008610">
    <property type="term" value="P:lipid biosynthetic process"/>
    <property type="evidence" value="ECO:0007669"/>
    <property type="project" value="InterPro"/>
</dbReference>
<dbReference type="EMBL" id="KQ947405">
    <property type="protein sequence ID" value="KUJ23259.1"/>
    <property type="molecule type" value="Genomic_DNA"/>
</dbReference>
<dbReference type="CDD" id="cd02440">
    <property type="entry name" value="AdoMet_MTases"/>
    <property type="match status" value="1"/>
</dbReference>
<dbReference type="InterPro" id="IPR029063">
    <property type="entry name" value="SAM-dependent_MTases_sf"/>
</dbReference>
<reference evidence="6 7" key="1">
    <citation type="submission" date="2015-10" db="EMBL/GenBank/DDBJ databases">
        <title>Full genome of DAOMC 229536 Phialocephala scopiformis, a fungal endophyte of spruce producing the potent anti-insectan compound rugulosin.</title>
        <authorList>
            <consortium name="DOE Joint Genome Institute"/>
            <person name="Walker A.K."/>
            <person name="Frasz S.L."/>
            <person name="Seifert K.A."/>
            <person name="Miller J.D."/>
            <person name="Mondo S.J."/>
            <person name="Labutti K."/>
            <person name="Lipzen A."/>
            <person name="Dockter R."/>
            <person name="Kennedy M."/>
            <person name="Grigoriev I.V."/>
            <person name="Spatafora J.W."/>
        </authorList>
    </citation>
    <scope>NUCLEOTIDE SEQUENCE [LARGE SCALE GENOMIC DNA]</scope>
    <source>
        <strain evidence="6 7">CBS 120377</strain>
    </source>
</reference>
<name>A0A194XT83_MOLSC</name>
<accession>A0A194XT83</accession>
<dbReference type="PANTHER" id="PTHR43667:SF2">
    <property type="entry name" value="FATTY ACID C-METHYL TRANSFERASE"/>
    <property type="match status" value="1"/>
</dbReference>
<evidence type="ECO:0000256" key="2">
    <source>
        <dbReference type="ARBA" id="ARBA00022603"/>
    </source>
</evidence>
<dbReference type="SUPFAM" id="SSF53335">
    <property type="entry name" value="S-adenosyl-L-methionine-dependent methyltransferases"/>
    <property type="match status" value="1"/>
</dbReference>
<evidence type="ECO:0000313" key="7">
    <source>
        <dbReference type="Proteomes" id="UP000070700"/>
    </source>
</evidence>
<evidence type="ECO:0000313" key="6">
    <source>
        <dbReference type="EMBL" id="KUJ23259.1"/>
    </source>
</evidence>
<evidence type="ECO:0000256" key="3">
    <source>
        <dbReference type="ARBA" id="ARBA00022679"/>
    </source>
</evidence>
<dbReference type="PIRSF" id="PIRSF003085">
    <property type="entry name" value="CMAS"/>
    <property type="match status" value="1"/>
</dbReference>
<dbReference type="KEGG" id="psco:LY89DRAFT_635504"/>
<dbReference type="GeneID" id="28821173"/>
<proteinExistence type="inferred from homology"/>
<evidence type="ECO:0000256" key="1">
    <source>
        <dbReference type="ARBA" id="ARBA00010815"/>
    </source>
</evidence>
<keyword evidence="5" id="KW-0443">Lipid metabolism</keyword>
<dbReference type="InterPro" id="IPR050723">
    <property type="entry name" value="CFA/CMAS"/>
</dbReference>
<keyword evidence="4" id="KW-0949">S-adenosyl-L-methionine</keyword>
<evidence type="ECO:0000256" key="4">
    <source>
        <dbReference type="ARBA" id="ARBA00022691"/>
    </source>
</evidence>
<organism evidence="6 7">
    <name type="scientific">Mollisia scopiformis</name>
    <name type="common">Conifer needle endophyte fungus</name>
    <name type="synonym">Phialocephala scopiformis</name>
    <dbReference type="NCBI Taxonomy" id="149040"/>
    <lineage>
        <taxon>Eukaryota</taxon>
        <taxon>Fungi</taxon>
        <taxon>Dikarya</taxon>
        <taxon>Ascomycota</taxon>
        <taxon>Pezizomycotina</taxon>
        <taxon>Leotiomycetes</taxon>
        <taxon>Helotiales</taxon>
        <taxon>Mollisiaceae</taxon>
        <taxon>Mollisia</taxon>
    </lineage>
</organism>